<name>A0A8J5N3Z9_HOMAM</name>
<reference evidence="2" key="1">
    <citation type="journal article" date="2021" name="Sci. Adv.">
        <title>The American lobster genome reveals insights on longevity, neural, and immune adaptations.</title>
        <authorList>
            <person name="Polinski J.M."/>
            <person name="Zimin A.V."/>
            <person name="Clark K.F."/>
            <person name="Kohn A.B."/>
            <person name="Sadowski N."/>
            <person name="Timp W."/>
            <person name="Ptitsyn A."/>
            <person name="Khanna P."/>
            <person name="Romanova D.Y."/>
            <person name="Williams P."/>
            <person name="Greenwood S.J."/>
            <person name="Moroz L.L."/>
            <person name="Walt D.R."/>
            <person name="Bodnar A.G."/>
        </authorList>
    </citation>
    <scope>NUCLEOTIDE SEQUENCE</scope>
    <source>
        <strain evidence="2">GMGI-L3</strain>
    </source>
</reference>
<dbReference type="Proteomes" id="UP000747542">
    <property type="component" value="Unassembled WGS sequence"/>
</dbReference>
<keyword evidence="3" id="KW-1185">Reference proteome</keyword>
<evidence type="ECO:0000313" key="3">
    <source>
        <dbReference type="Proteomes" id="UP000747542"/>
    </source>
</evidence>
<dbReference type="AlphaFoldDB" id="A0A8J5N3Z9"/>
<dbReference type="EMBL" id="JAHLQT010010178">
    <property type="protein sequence ID" value="KAG7172957.1"/>
    <property type="molecule type" value="Genomic_DNA"/>
</dbReference>
<protein>
    <submittedName>
        <fullName evidence="2">Uncharacterized protein</fullName>
    </submittedName>
</protein>
<gene>
    <name evidence="2" type="ORF">Hamer_G008455</name>
</gene>
<proteinExistence type="predicted"/>
<feature type="region of interest" description="Disordered" evidence="1">
    <location>
        <begin position="51"/>
        <end position="81"/>
    </location>
</feature>
<sequence length="137" mass="15246">MERTICCSGTAFRCDLPDQRKKEGSAEGSPCQSSVAVTWTRAVHLGRLRSSHLPPTRTRSKILEEPQVDLGNSTMDQEEEHRPLLTEVDVTGEGYHSEDVTEVDAPRVDSEDIPAMSHVRASCGIERPGRRRATYLL</sequence>
<evidence type="ECO:0000256" key="1">
    <source>
        <dbReference type="SAM" id="MobiDB-lite"/>
    </source>
</evidence>
<evidence type="ECO:0000313" key="2">
    <source>
        <dbReference type="EMBL" id="KAG7172957.1"/>
    </source>
</evidence>
<comment type="caution">
    <text evidence="2">The sequence shown here is derived from an EMBL/GenBank/DDBJ whole genome shotgun (WGS) entry which is preliminary data.</text>
</comment>
<organism evidence="2 3">
    <name type="scientific">Homarus americanus</name>
    <name type="common">American lobster</name>
    <dbReference type="NCBI Taxonomy" id="6706"/>
    <lineage>
        <taxon>Eukaryota</taxon>
        <taxon>Metazoa</taxon>
        <taxon>Ecdysozoa</taxon>
        <taxon>Arthropoda</taxon>
        <taxon>Crustacea</taxon>
        <taxon>Multicrustacea</taxon>
        <taxon>Malacostraca</taxon>
        <taxon>Eumalacostraca</taxon>
        <taxon>Eucarida</taxon>
        <taxon>Decapoda</taxon>
        <taxon>Pleocyemata</taxon>
        <taxon>Astacidea</taxon>
        <taxon>Nephropoidea</taxon>
        <taxon>Nephropidae</taxon>
        <taxon>Homarus</taxon>
    </lineage>
</organism>
<accession>A0A8J5N3Z9</accession>